<dbReference type="SUPFAM" id="SSF51905">
    <property type="entry name" value="FAD/NAD(P)-binding domain"/>
    <property type="match status" value="1"/>
</dbReference>
<keyword evidence="3" id="KW-0274">FAD</keyword>
<evidence type="ECO:0000313" key="5">
    <source>
        <dbReference type="EMBL" id="KAG7093753.1"/>
    </source>
</evidence>
<dbReference type="PANTHER" id="PTHR42877:SF4">
    <property type="entry name" value="FAD_NAD(P)-BINDING DOMAIN-CONTAINING PROTEIN-RELATED"/>
    <property type="match status" value="1"/>
</dbReference>
<dbReference type="GO" id="GO:0050661">
    <property type="term" value="F:NADP binding"/>
    <property type="evidence" value="ECO:0007669"/>
    <property type="project" value="InterPro"/>
</dbReference>
<sequence>MAMESTSSGPRIAIIGAGAAGLATGIALRRKFPAFRNFVIYEKANEVGGTWRDNIYPGCSSDVAVHFYSLSTDLNPDWGRTHGSQPELLEYLRNVVDKYDLRPHIVFNTQVVSAVWNQERSKYIVTTKAAPKHDTSRVLQREQIHEQLEKEHHQTISEVEVLVSALGILEVTRYPDIPGLGEFGGDMFHSGTWNHDVVLKGKRVAVVGNGTSGAQIVPAISEDPSVNVVNICRTPVWYFPLADHAYGAVTKWIFRNIPLCLRLHRCYHFLLSELLYLLVFSNSGFRPLLRMVMLLYMKFKAPKKYYKSIVPKYSPGCKRLVMDRPQFLKSLHRPNVNMNWDGIERITKDGILTKKGEHLPFDVIIFATGYIGDDYPLCVKGVCETVQEYYARKGGPMAYCGTVLPGFPNFFMLGGPNTGTGHTSAYFTQETEVRDLPFPYLSLKFSELQIGYALNFIQLLLSGAITSFEVKNESTEEYNELIQRRLKNSVFVTCASWYRKDNNGKISYIFPGSATRFWWGLRKVNWKHFNVTTKAGGGP</sequence>
<dbReference type="PANTHER" id="PTHR42877">
    <property type="entry name" value="L-ORNITHINE N(5)-MONOOXYGENASE-RELATED"/>
    <property type="match status" value="1"/>
</dbReference>
<comment type="similarity">
    <text evidence="1">Belongs to the FAD-binding monooxygenase family.</text>
</comment>
<keyword evidence="4" id="KW-0560">Oxidoreductase</keyword>
<dbReference type="GO" id="GO:0050660">
    <property type="term" value="F:flavin adenine dinucleotide binding"/>
    <property type="evidence" value="ECO:0007669"/>
    <property type="project" value="InterPro"/>
</dbReference>
<evidence type="ECO:0000256" key="2">
    <source>
        <dbReference type="ARBA" id="ARBA00022630"/>
    </source>
</evidence>
<organism evidence="5 6">
    <name type="scientific">Marasmius oreades</name>
    <name type="common">fairy-ring Marasmius</name>
    <dbReference type="NCBI Taxonomy" id="181124"/>
    <lineage>
        <taxon>Eukaryota</taxon>
        <taxon>Fungi</taxon>
        <taxon>Dikarya</taxon>
        <taxon>Basidiomycota</taxon>
        <taxon>Agaricomycotina</taxon>
        <taxon>Agaricomycetes</taxon>
        <taxon>Agaricomycetidae</taxon>
        <taxon>Agaricales</taxon>
        <taxon>Marasmiineae</taxon>
        <taxon>Marasmiaceae</taxon>
        <taxon>Marasmius</taxon>
    </lineage>
</organism>
<protein>
    <recommendedName>
        <fullName evidence="7">Flavin-containing monooxygenase</fullName>
    </recommendedName>
</protein>
<dbReference type="InterPro" id="IPR036188">
    <property type="entry name" value="FAD/NAD-bd_sf"/>
</dbReference>
<dbReference type="GO" id="GO:0004499">
    <property type="term" value="F:N,N-dimethylaniline monooxygenase activity"/>
    <property type="evidence" value="ECO:0007669"/>
    <property type="project" value="InterPro"/>
</dbReference>
<keyword evidence="6" id="KW-1185">Reference proteome</keyword>
<dbReference type="Pfam" id="PF00743">
    <property type="entry name" value="FMO-like"/>
    <property type="match status" value="1"/>
</dbReference>
<accession>A0A9P7UTR0</accession>
<dbReference type="Proteomes" id="UP001049176">
    <property type="component" value="Chromosome 4"/>
</dbReference>
<evidence type="ECO:0000256" key="1">
    <source>
        <dbReference type="ARBA" id="ARBA00010139"/>
    </source>
</evidence>
<dbReference type="PRINTS" id="PR00419">
    <property type="entry name" value="ADXRDTASE"/>
</dbReference>
<dbReference type="AlphaFoldDB" id="A0A9P7UTR0"/>
<evidence type="ECO:0008006" key="7">
    <source>
        <dbReference type="Google" id="ProtNLM"/>
    </source>
</evidence>
<dbReference type="RefSeq" id="XP_043010223.1">
    <property type="nucleotide sequence ID" value="XM_043152137.1"/>
</dbReference>
<comment type="caution">
    <text evidence="5">The sequence shown here is derived from an EMBL/GenBank/DDBJ whole genome shotgun (WGS) entry which is preliminary data.</text>
</comment>
<keyword evidence="2" id="KW-0285">Flavoprotein</keyword>
<dbReference type="InterPro" id="IPR020946">
    <property type="entry name" value="Flavin_mOase-like"/>
</dbReference>
<gene>
    <name evidence="5" type="ORF">E1B28_007403</name>
</gene>
<dbReference type="OrthoDB" id="74360at2759"/>
<evidence type="ECO:0000256" key="3">
    <source>
        <dbReference type="ARBA" id="ARBA00022827"/>
    </source>
</evidence>
<dbReference type="InterPro" id="IPR051209">
    <property type="entry name" value="FAD-bind_Monooxygenase_sf"/>
</dbReference>
<dbReference type="EMBL" id="CM032184">
    <property type="protein sequence ID" value="KAG7093753.1"/>
    <property type="molecule type" value="Genomic_DNA"/>
</dbReference>
<dbReference type="KEGG" id="more:E1B28_007403"/>
<reference evidence="5" key="1">
    <citation type="journal article" date="2021" name="Genome Biol. Evol.">
        <title>The assembled and annotated genome of the fairy-ring fungus Marasmius oreades.</title>
        <authorList>
            <person name="Hiltunen M."/>
            <person name="Ament-Velasquez S.L."/>
            <person name="Johannesson H."/>
        </authorList>
    </citation>
    <scope>NUCLEOTIDE SEQUENCE</scope>
    <source>
        <strain evidence="5">03SP1</strain>
    </source>
</reference>
<proteinExistence type="inferred from homology"/>
<dbReference type="GeneID" id="66076479"/>
<dbReference type="Gene3D" id="3.50.50.60">
    <property type="entry name" value="FAD/NAD(P)-binding domain"/>
    <property type="match status" value="4"/>
</dbReference>
<name>A0A9P7UTR0_9AGAR</name>
<evidence type="ECO:0000313" key="6">
    <source>
        <dbReference type="Proteomes" id="UP001049176"/>
    </source>
</evidence>
<evidence type="ECO:0000256" key="4">
    <source>
        <dbReference type="ARBA" id="ARBA00023002"/>
    </source>
</evidence>